<keyword evidence="1" id="KW-0812">Transmembrane</keyword>
<organism evidence="3 4">
    <name type="scientific">Hymenobacter psychrophilus</name>
    <dbReference type="NCBI Taxonomy" id="651662"/>
    <lineage>
        <taxon>Bacteria</taxon>
        <taxon>Pseudomonadati</taxon>
        <taxon>Bacteroidota</taxon>
        <taxon>Cytophagia</taxon>
        <taxon>Cytophagales</taxon>
        <taxon>Hymenobacteraceae</taxon>
        <taxon>Hymenobacter</taxon>
    </lineage>
</organism>
<reference evidence="4" key="1">
    <citation type="submission" date="2016-10" db="EMBL/GenBank/DDBJ databases">
        <authorList>
            <person name="Varghese N."/>
            <person name="Submissions S."/>
        </authorList>
    </citation>
    <scope>NUCLEOTIDE SEQUENCE [LARGE SCALE GENOMIC DNA]</scope>
    <source>
        <strain evidence="4">CGMCC 1.8975</strain>
    </source>
</reference>
<dbReference type="RefSeq" id="WP_092741619.1">
    <property type="nucleotide sequence ID" value="NZ_FNOV01000010.1"/>
</dbReference>
<keyword evidence="1" id="KW-1133">Transmembrane helix</keyword>
<dbReference type="EMBL" id="FNOV01000010">
    <property type="protein sequence ID" value="SDY58552.1"/>
    <property type="molecule type" value="Genomic_DNA"/>
</dbReference>
<feature type="transmembrane region" description="Helical" evidence="1">
    <location>
        <begin position="114"/>
        <end position="132"/>
    </location>
</feature>
<gene>
    <name evidence="3" type="ORF">SAMN04488069_11070</name>
</gene>
<dbReference type="OrthoDB" id="886374at2"/>
<dbReference type="AlphaFoldDB" id="A0A1H3L297"/>
<proteinExistence type="predicted"/>
<sequence>MCKLLTQVGLVSLLILLLGWTLSAAAQVPAQAGISRDSLVRVYDTRTIYGYGDRYIMGGRQLPFRKLKTEFAAGVTSDLYRQGRQDRAVSRLLGAGAIAALVSSVVIRKDQRVGGIALLVAGIGLNLGSLRFTKKSTELVDRALWLRNKDVLLGAR</sequence>
<evidence type="ECO:0000256" key="2">
    <source>
        <dbReference type="SAM" id="SignalP"/>
    </source>
</evidence>
<keyword evidence="2" id="KW-0732">Signal</keyword>
<keyword evidence="1" id="KW-0472">Membrane</keyword>
<evidence type="ECO:0000256" key="1">
    <source>
        <dbReference type="SAM" id="Phobius"/>
    </source>
</evidence>
<keyword evidence="4" id="KW-1185">Reference proteome</keyword>
<dbReference type="Proteomes" id="UP000199249">
    <property type="component" value="Unassembled WGS sequence"/>
</dbReference>
<evidence type="ECO:0000313" key="3">
    <source>
        <dbReference type="EMBL" id="SDY58552.1"/>
    </source>
</evidence>
<accession>A0A1H3L297</accession>
<feature type="transmembrane region" description="Helical" evidence="1">
    <location>
        <begin position="88"/>
        <end position="107"/>
    </location>
</feature>
<feature type="chain" id="PRO_5011793803" evidence="2">
    <location>
        <begin position="27"/>
        <end position="156"/>
    </location>
</feature>
<feature type="signal peptide" evidence="2">
    <location>
        <begin position="1"/>
        <end position="26"/>
    </location>
</feature>
<evidence type="ECO:0000313" key="4">
    <source>
        <dbReference type="Proteomes" id="UP000199249"/>
    </source>
</evidence>
<name>A0A1H3L297_9BACT</name>
<protein>
    <submittedName>
        <fullName evidence="3">Uncharacterized protein</fullName>
    </submittedName>
</protein>